<reference evidence="6" key="1">
    <citation type="submission" date="2015-01" db="EMBL/GenBank/DDBJ databases">
        <authorList>
            <person name="Aksoy S."/>
            <person name="Warren W."/>
            <person name="Wilson R.K."/>
        </authorList>
    </citation>
    <scope>NUCLEOTIDE SEQUENCE [LARGE SCALE GENOMIC DNA]</scope>
    <source>
        <strain evidence="6">IAEA</strain>
    </source>
</reference>
<dbReference type="VEuPathDB" id="VectorBase:GPPI039126"/>
<protein>
    <recommendedName>
        <fullName evidence="4">Peroxiredoxin C-terminal domain-containing protein</fullName>
    </recommendedName>
</protein>
<feature type="domain" description="Peroxiredoxin C-terminal" evidence="4">
    <location>
        <begin position="39"/>
        <end position="77"/>
    </location>
</feature>
<keyword evidence="6" id="KW-1185">Reference proteome</keyword>
<reference evidence="5" key="2">
    <citation type="submission" date="2020-05" db="UniProtKB">
        <authorList>
            <consortium name="EnsemblMetazoa"/>
        </authorList>
    </citation>
    <scope>IDENTIFICATION</scope>
    <source>
        <strain evidence="5">IAEA</strain>
    </source>
</reference>
<dbReference type="SUPFAM" id="SSF52833">
    <property type="entry name" value="Thioredoxin-like"/>
    <property type="match status" value="1"/>
</dbReference>
<evidence type="ECO:0000256" key="2">
    <source>
        <dbReference type="ARBA" id="ARBA00022862"/>
    </source>
</evidence>
<keyword evidence="1" id="KW-0575">Peroxidase</keyword>
<evidence type="ECO:0000259" key="4">
    <source>
        <dbReference type="Pfam" id="PF10417"/>
    </source>
</evidence>
<proteinExistence type="predicted"/>
<dbReference type="InterPro" id="IPR019479">
    <property type="entry name" value="Peroxiredoxin_C"/>
</dbReference>
<dbReference type="EnsemblMetazoa" id="GPPI039126-RA">
    <property type="protein sequence ID" value="GPPI039126-PA"/>
    <property type="gene ID" value="GPPI039126"/>
</dbReference>
<name>A0A1B0BSC8_9MUSC</name>
<evidence type="ECO:0000256" key="1">
    <source>
        <dbReference type="ARBA" id="ARBA00022559"/>
    </source>
</evidence>
<keyword evidence="3" id="KW-0560">Oxidoreductase</keyword>
<organism evidence="5 6">
    <name type="scientific">Glossina palpalis gambiensis</name>
    <dbReference type="NCBI Taxonomy" id="67801"/>
    <lineage>
        <taxon>Eukaryota</taxon>
        <taxon>Metazoa</taxon>
        <taxon>Ecdysozoa</taxon>
        <taxon>Arthropoda</taxon>
        <taxon>Hexapoda</taxon>
        <taxon>Insecta</taxon>
        <taxon>Pterygota</taxon>
        <taxon>Neoptera</taxon>
        <taxon>Endopterygota</taxon>
        <taxon>Diptera</taxon>
        <taxon>Brachycera</taxon>
        <taxon>Muscomorpha</taxon>
        <taxon>Hippoboscoidea</taxon>
        <taxon>Glossinidae</taxon>
        <taxon>Glossina</taxon>
    </lineage>
</organism>
<dbReference type="InterPro" id="IPR036249">
    <property type="entry name" value="Thioredoxin-like_sf"/>
</dbReference>
<evidence type="ECO:0000313" key="5">
    <source>
        <dbReference type="EnsemblMetazoa" id="GPPI039126-PA"/>
    </source>
</evidence>
<dbReference type="Gene3D" id="3.30.1020.10">
    <property type="entry name" value="Antioxidant, Horf6, Chain A, domain2"/>
    <property type="match status" value="1"/>
</dbReference>
<accession>A0A1B0BSC8</accession>
<dbReference type="Pfam" id="PF10417">
    <property type="entry name" value="1-cysPrx_C"/>
    <property type="match status" value="1"/>
</dbReference>
<evidence type="ECO:0000256" key="3">
    <source>
        <dbReference type="ARBA" id="ARBA00023002"/>
    </source>
</evidence>
<keyword evidence="2" id="KW-0049">Antioxidant</keyword>
<dbReference type="AlphaFoldDB" id="A0A1B0BSC8"/>
<dbReference type="STRING" id="67801.A0A1B0BSC8"/>
<sequence>MIRPLERSLAKLICNSVSVITTSMMGAIGTEILRVINFMQLTGRESLATPVDWNQGHTCMILPTLSNEEASEKYPKGLKTFNISSGKTYIR</sequence>
<dbReference type="Proteomes" id="UP000092460">
    <property type="component" value="Unassembled WGS sequence"/>
</dbReference>
<evidence type="ECO:0000313" key="6">
    <source>
        <dbReference type="Proteomes" id="UP000092460"/>
    </source>
</evidence>
<dbReference type="GO" id="GO:0051920">
    <property type="term" value="F:peroxiredoxin activity"/>
    <property type="evidence" value="ECO:0007669"/>
    <property type="project" value="InterPro"/>
</dbReference>
<dbReference type="EMBL" id="JXJN01019666">
    <property type="status" value="NOT_ANNOTATED_CDS"/>
    <property type="molecule type" value="Genomic_DNA"/>
</dbReference>